<dbReference type="Proteomes" id="UP000030762">
    <property type="component" value="Unassembled WGS sequence"/>
</dbReference>
<name>T0QPH7_SAPDV</name>
<dbReference type="GeneID" id="19943386"/>
<gene>
    <name evidence="2" type="ORF">SDRG_02659</name>
</gene>
<dbReference type="InParanoid" id="T0QPH7"/>
<evidence type="ECO:0000313" key="3">
    <source>
        <dbReference type="Proteomes" id="UP000030762"/>
    </source>
</evidence>
<dbReference type="VEuPathDB" id="FungiDB:SDRG_02659"/>
<evidence type="ECO:0000256" key="1">
    <source>
        <dbReference type="SAM" id="Phobius"/>
    </source>
</evidence>
<dbReference type="AlphaFoldDB" id="T0QPH7"/>
<dbReference type="OMA" id="MCPVDDD"/>
<accession>T0QPH7</accession>
<keyword evidence="1" id="KW-0812">Transmembrane</keyword>
<protein>
    <submittedName>
        <fullName evidence="2">Uncharacterized protein</fullName>
    </submittedName>
</protein>
<sequence>MTCSSTSTCSAKAVSIGSSQLNAVYSSAANNGLLVVACIAAVAVVASVLLAKKADGYVSMEDGYARLADDTRYA</sequence>
<dbReference type="RefSeq" id="XP_008606473.1">
    <property type="nucleotide sequence ID" value="XM_008608251.1"/>
</dbReference>
<keyword evidence="1" id="KW-0472">Membrane</keyword>
<dbReference type="EMBL" id="JH767137">
    <property type="protein sequence ID" value="EQC39999.1"/>
    <property type="molecule type" value="Genomic_DNA"/>
</dbReference>
<evidence type="ECO:0000313" key="2">
    <source>
        <dbReference type="EMBL" id="EQC39999.1"/>
    </source>
</evidence>
<reference evidence="2 3" key="1">
    <citation type="submission" date="2012-04" db="EMBL/GenBank/DDBJ databases">
        <title>The Genome Sequence of Saprolegnia declina VS20.</title>
        <authorList>
            <consortium name="The Broad Institute Genome Sequencing Platform"/>
            <person name="Russ C."/>
            <person name="Nusbaum C."/>
            <person name="Tyler B."/>
            <person name="van West P."/>
            <person name="Dieguez-Uribeondo J."/>
            <person name="de Bruijn I."/>
            <person name="Tripathy S."/>
            <person name="Jiang R."/>
            <person name="Young S.K."/>
            <person name="Zeng Q."/>
            <person name="Gargeya S."/>
            <person name="Fitzgerald M."/>
            <person name="Haas B."/>
            <person name="Abouelleil A."/>
            <person name="Alvarado L."/>
            <person name="Arachchi H.M."/>
            <person name="Berlin A."/>
            <person name="Chapman S.B."/>
            <person name="Goldberg J."/>
            <person name="Griggs A."/>
            <person name="Gujja S."/>
            <person name="Hansen M."/>
            <person name="Howarth C."/>
            <person name="Imamovic A."/>
            <person name="Larimer J."/>
            <person name="McCowen C."/>
            <person name="Montmayeur A."/>
            <person name="Murphy C."/>
            <person name="Neiman D."/>
            <person name="Pearson M."/>
            <person name="Priest M."/>
            <person name="Roberts A."/>
            <person name="Saif S."/>
            <person name="Shea T."/>
            <person name="Sisk P."/>
            <person name="Sykes S."/>
            <person name="Wortman J."/>
            <person name="Nusbaum C."/>
            <person name="Birren B."/>
        </authorList>
    </citation>
    <scope>NUCLEOTIDE SEQUENCE [LARGE SCALE GENOMIC DNA]</scope>
    <source>
        <strain evidence="2 3">VS20</strain>
    </source>
</reference>
<feature type="transmembrane region" description="Helical" evidence="1">
    <location>
        <begin position="32"/>
        <end position="51"/>
    </location>
</feature>
<keyword evidence="3" id="KW-1185">Reference proteome</keyword>
<organism evidence="2 3">
    <name type="scientific">Saprolegnia diclina (strain VS20)</name>
    <dbReference type="NCBI Taxonomy" id="1156394"/>
    <lineage>
        <taxon>Eukaryota</taxon>
        <taxon>Sar</taxon>
        <taxon>Stramenopiles</taxon>
        <taxon>Oomycota</taxon>
        <taxon>Saprolegniomycetes</taxon>
        <taxon>Saprolegniales</taxon>
        <taxon>Saprolegniaceae</taxon>
        <taxon>Saprolegnia</taxon>
    </lineage>
</organism>
<proteinExistence type="predicted"/>
<keyword evidence="1" id="KW-1133">Transmembrane helix</keyword>